<feature type="transmembrane region" description="Helical" evidence="1">
    <location>
        <begin position="325"/>
        <end position="343"/>
    </location>
</feature>
<evidence type="ECO:0000313" key="2">
    <source>
        <dbReference type="EMBL" id="CAL8117155.1"/>
    </source>
</evidence>
<sequence length="418" mass="47709">MLPDYLERLTEFRLRLMPIIGHGVYRWDKEKGQLAKASPYLFFTWVGGLWASLIYCGVHGVTLYYKIKGWERIKDVVEAVDDPHAFATLVLQWAEMIGATLLVILIFLILYRREEIMYIMNQLLIYDRYLMATLKSQGLGLSECQKLELRKNNVLILISSIGTVIAPMVLVFMVFHPLEPTRVLVEDLLEIHMSLEDIFVRPCFYMVVLPPCFAGLYGGGNAIYISTQTMFWYYLVTKGALMDITPTGEQPAAVVGGRKSRLKLEVEKLGFVQDDEIIRSYRTLQLFNCLMNEIFSSLAMAFHHVAILVCVCAMAYFTIKMNDVVGLLGYVLLGSTMSLLLTIEFTECDKLGVLLEVSGTFIDSGSRVAPRGSLFRKFVRSCPLFYVQMAYPFFTIDKMTFAGFWTEVMDKTITLLLW</sequence>
<accession>A0ABP1R845</accession>
<feature type="transmembrane region" description="Helical" evidence="1">
    <location>
        <begin position="85"/>
        <end position="111"/>
    </location>
</feature>
<dbReference type="Proteomes" id="UP001642540">
    <property type="component" value="Unassembled WGS sequence"/>
</dbReference>
<keyword evidence="3" id="KW-1185">Reference proteome</keyword>
<proteinExistence type="predicted"/>
<reference evidence="2 3" key="1">
    <citation type="submission" date="2024-08" db="EMBL/GenBank/DDBJ databases">
        <authorList>
            <person name="Cucini C."/>
            <person name="Frati F."/>
        </authorList>
    </citation>
    <scope>NUCLEOTIDE SEQUENCE [LARGE SCALE GENOMIC DNA]</scope>
</reference>
<name>A0ABP1R845_9HEXA</name>
<keyword evidence="1" id="KW-0472">Membrane</keyword>
<feature type="transmembrane region" description="Helical" evidence="1">
    <location>
        <begin position="294"/>
        <end position="319"/>
    </location>
</feature>
<evidence type="ECO:0000256" key="1">
    <source>
        <dbReference type="SAM" id="Phobius"/>
    </source>
</evidence>
<evidence type="ECO:0000313" key="3">
    <source>
        <dbReference type="Proteomes" id="UP001642540"/>
    </source>
</evidence>
<keyword evidence="1" id="KW-0812">Transmembrane</keyword>
<feature type="transmembrane region" description="Helical" evidence="1">
    <location>
        <begin position="40"/>
        <end position="65"/>
    </location>
</feature>
<keyword evidence="1" id="KW-1133">Transmembrane helix</keyword>
<evidence type="ECO:0008006" key="4">
    <source>
        <dbReference type="Google" id="ProtNLM"/>
    </source>
</evidence>
<comment type="caution">
    <text evidence="2">The sequence shown here is derived from an EMBL/GenBank/DDBJ whole genome shotgun (WGS) entry which is preliminary data.</text>
</comment>
<feature type="transmembrane region" description="Helical" evidence="1">
    <location>
        <begin position="198"/>
        <end position="220"/>
    </location>
</feature>
<organism evidence="2 3">
    <name type="scientific">Orchesella dallaii</name>
    <dbReference type="NCBI Taxonomy" id="48710"/>
    <lineage>
        <taxon>Eukaryota</taxon>
        <taxon>Metazoa</taxon>
        <taxon>Ecdysozoa</taxon>
        <taxon>Arthropoda</taxon>
        <taxon>Hexapoda</taxon>
        <taxon>Collembola</taxon>
        <taxon>Entomobryomorpha</taxon>
        <taxon>Entomobryoidea</taxon>
        <taxon>Orchesellidae</taxon>
        <taxon>Orchesellinae</taxon>
        <taxon>Orchesella</taxon>
    </lineage>
</organism>
<protein>
    <recommendedName>
        <fullName evidence="4">Odorant receptor</fullName>
    </recommendedName>
</protein>
<gene>
    <name evidence="2" type="ORF">ODALV1_LOCUS17561</name>
</gene>
<feature type="transmembrane region" description="Helical" evidence="1">
    <location>
        <begin position="154"/>
        <end position="178"/>
    </location>
</feature>
<dbReference type="EMBL" id="CAXLJM020000053">
    <property type="protein sequence ID" value="CAL8117155.1"/>
    <property type="molecule type" value="Genomic_DNA"/>
</dbReference>